<feature type="transmembrane region" description="Helical" evidence="1">
    <location>
        <begin position="64"/>
        <end position="86"/>
    </location>
</feature>
<keyword evidence="1" id="KW-1133">Transmembrane helix</keyword>
<evidence type="ECO:0000256" key="1">
    <source>
        <dbReference type="SAM" id="Phobius"/>
    </source>
</evidence>
<dbReference type="GeneID" id="93231223"/>
<dbReference type="Proteomes" id="UP000298017">
    <property type="component" value="Unassembled WGS sequence"/>
</dbReference>
<dbReference type="RefSeq" id="WP_039100821.1">
    <property type="nucleotide sequence ID" value="NZ_CAJFZU010000005.1"/>
</dbReference>
<dbReference type="EMBL" id="SPNK01000004">
    <property type="protein sequence ID" value="TFI02008.1"/>
    <property type="molecule type" value="Genomic_DNA"/>
</dbReference>
<feature type="transmembrane region" description="Helical" evidence="1">
    <location>
        <begin position="28"/>
        <end position="52"/>
    </location>
</feature>
<dbReference type="AlphaFoldDB" id="A0AAX2SB60"/>
<sequence>MAWLVWPVVLGLPPLLFNLRVGFGLEGLHAVIHLVVGLPIAWIAGAVLAILVTARACLVMPYAAGAWSTGFLLFHWLMQILLGLALGDVVDPRGTTVPSPLERWGLTQRTADEVSLVTFHGAWIGALAALIAAMVELGTVPRRRPQHPPATPAG</sequence>
<organism evidence="2 3">
    <name type="scientific">Kocuria rhizophila</name>
    <dbReference type="NCBI Taxonomy" id="72000"/>
    <lineage>
        <taxon>Bacteria</taxon>
        <taxon>Bacillati</taxon>
        <taxon>Actinomycetota</taxon>
        <taxon>Actinomycetes</taxon>
        <taxon>Micrococcales</taxon>
        <taxon>Micrococcaceae</taxon>
        <taxon>Kocuria</taxon>
    </lineage>
</organism>
<reference evidence="2 3" key="1">
    <citation type="submission" date="2019-03" db="EMBL/GenBank/DDBJ databases">
        <title>Genome Sequencing and Assembly of Various Microbes Isolated from Alder Root Nodule.</title>
        <authorList>
            <person name="Swanson E."/>
            <person name="Sevigny J.L."/>
            <person name="Pesce C."/>
            <person name="Davis I."/>
            <person name="Kleiner V."/>
            <person name="Tisa L."/>
        </authorList>
    </citation>
    <scope>NUCLEOTIDE SEQUENCE [LARGE SCALE GENOMIC DNA]</scope>
    <source>
        <strain evidence="2 3">4R-31</strain>
    </source>
</reference>
<gene>
    <name evidence="2" type="ORF">E4P33_05575</name>
</gene>
<proteinExistence type="predicted"/>
<protein>
    <submittedName>
        <fullName evidence="2">Uncharacterized protein</fullName>
    </submittedName>
</protein>
<name>A0AAX2SB60_KOCRH</name>
<keyword evidence="3" id="KW-1185">Reference proteome</keyword>
<keyword evidence="1" id="KW-0812">Transmembrane</keyword>
<evidence type="ECO:0000313" key="2">
    <source>
        <dbReference type="EMBL" id="TFI02008.1"/>
    </source>
</evidence>
<keyword evidence="1" id="KW-0472">Membrane</keyword>
<feature type="transmembrane region" description="Helical" evidence="1">
    <location>
        <begin position="114"/>
        <end position="135"/>
    </location>
</feature>
<evidence type="ECO:0000313" key="3">
    <source>
        <dbReference type="Proteomes" id="UP000298017"/>
    </source>
</evidence>
<comment type="caution">
    <text evidence="2">The sequence shown here is derived from an EMBL/GenBank/DDBJ whole genome shotgun (WGS) entry which is preliminary data.</text>
</comment>
<accession>A0AAX2SB60</accession>